<gene>
    <name evidence="3" type="ORF">PROPJV5_0190</name>
</gene>
<dbReference type="EMBL" id="OMOH01000001">
    <property type="protein sequence ID" value="SPF67180.1"/>
    <property type="molecule type" value="Genomic_DNA"/>
</dbReference>
<keyword evidence="4" id="KW-1185">Reference proteome</keyword>
<protein>
    <submittedName>
        <fullName evidence="3">YbbN</fullName>
    </submittedName>
</protein>
<sequence>MSQPVNPNQAPGQARRPAGGAAPASASFSRPGAVDLSQIAAQASAQQTSPDAPASAGSYTVEVTQAELNSVLQQSMNYPVVIALLSGADPGCQQLKATLTRISDDDAGRWLLATVDVDTQPGIAQAFQVQAVPTVMAIIGGQIAPLFQGTADEQQVRAVLRQVLDTAVANGVAGRVTPVSHPDAGPDPRFMKADEAMAAGDYATAIAEYDKLLAANPKDHEAAAARATAAMLQRSPLDGGQDAIAAADADPQDIDKAFAAADAEIIAGDAGKAFGRLIGLIRATAGEDRERLRVRVLELFETMDPADPVLLAARRDLGSALF</sequence>
<dbReference type="Gene3D" id="1.25.40.10">
    <property type="entry name" value="Tetratricopeptide repeat domain"/>
    <property type="match status" value="1"/>
</dbReference>
<organism evidence="3 4">
    <name type="scientific">Propionibacterium ruminifibrarum</name>
    <dbReference type="NCBI Taxonomy" id="1962131"/>
    <lineage>
        <taxon>Bacteria</taxon>
        <taxon>Bacillati</taxon>
        <taxon>Actinomycetota</taxon>
        <taxon>Actinomycetes</taxon>
        <taxon>Propionibacteriales</taxon>
        <taxon>Propionibacteriaceae</taxon>
        <taxon>Propionibacterium</taxon>
    </lineage>
</organism>
<dbReference type="InterPro" id="IPR013766">
    <property type="entry name" value="Thioredoxin_domain"/>
</dbReference>
<dbReference type="AlphaFoldDB" id="A0A375I1B2"/>
<dbReference type="Pfam" id="PF00085">
    <property type="entry name" value="Thioredoxin"/>
    <property type="match status" value="1"/>
</dbReference>
<reference evidence="4" key="1">
    <citation type="submission" date="2018-02" db="EMBL/GenBank/DDBJ databases">
        <authorList>
            <person name="Hornung B."/>
        </authorList>
    </citation>
    <scope>NUCLEOTIDE SEQUENCE [LARGE SCALE GENOMIC DNA]</scope>
</reference>
<feature type="domain" description="Thioredoxin" evidence="2">
    <location>
        <begin position="61"/>
        <end position="160"/>
    </location>
</feature>
<dbReference type="InterPro" id="IPR036249">
    <property type="entry name" value="Thioredoxin-like_sf"/>
</dbReference>
<evidence type="ECO:0000313" key="4">
    <source>
        <dbReference type="Proteomes" id="UP000265962"/>
    </source>
</evidence>
<accession>A0A375I1B2</accession>
<dbReference type="Proteomes" id="UP000265962">
    <property type="component" value="Unassembled WGS sequence"/>
</dbReference>
<dbReference type="PANTHER" id="PTHR43601:SF3">
    <property type="entry name" value="THIOREDOXIN, MITOCHONDRIAL"/>
    <property type="match status" value="1"/>
</dbReference>
<evidence type="ECO:0000259" key="2">
    <source>
        <dbReference type="Pfam" id="PF00085"/>
    </source>
</evidence>
<dbReference type="PANTHER" id="PTHR43601">
    <property type="entry name" value="THIOREDOXIN, MITOCHONDRIAL"/>
    <property type="match status" value="1"/>
</dbReference>
<dbReference type="Gene3D" id="3.40.30.10">
    <property type="entry name" value="Glutaredoxin"/>
    <property type="match status" value="1"/>
</dbReference>
<dbReference type="InterPro" id="IPR011990">
    <property type="entry name" value="TPR-like_helical_dom_sf"/>
</dbReference>
<dbReference type="GO" id="GO:0006950">
    <property type="term" value="P:response to stress"/>
    <property type="evidence" value="ECO:0007669"/>
    <property type="project" value="UniProtKB-ARBA"/>
</dbReference>
<name>A0A375I1B2_9ACTN</name>
<feature type="compositionally biased region" description="Low complexity" evidence="1">
    <location>
        <begin position="10"/>
        <end position="30"/>
    </location>
</feature>
<feature type="region of interest" description="Disordered" evidence="1">
    <location>
        <begin position="1"/>
        <end position="30"/>
    </location>
</feature>
<evidence type="ECO:0000313" key="3">
    <source>
        <dbReference type="EMBL" id="SPF67180.1"/>
    </source>
</evidence>
<proteinExistence type="predicted"/>
<dbReference type="Pfam" id="PF14561">
    <property type="entry name" value="TPR_20"/>
    <property type="match status" value="1"/>
</dbReference>
<dbReference type="RefSeq" id="WP_182858514.1">
    <property type="nucleotide sequence ID" value="NZ_OMOH01000001.1"/>
</dbReference>
<dbReference type="SUPFAM" id="SSF48452">
    <property type="entry name" value="TPR-like"/>
    <property type="match status" value="1"/>
</dbReference>
<evidence type="ECO:0000256" key="1">
    <source>
        <dbReference type="SAM" id="MobiDB-lite"/>
    </source>
</evidence>
<dbReference type="SUPFAM" id="SSF52833">
    <property type="entry name" value="Thioredoxin-like"/>
    <property type="match status" value="1"/>
</dbReference>
<dbReference type="GO" id="GO:0045454">
    <property type="term" value="P:cell redox homeostasis"/>
    <property type="evidence" value="ECO:0007669"/>
    <property type="project" value="TreeGrafter"/>
</dbReference>
<dbReference type="CDD" id="cd02956">
    <property type="entry name" value="ybbN"/>
    <property type="match status" value="1"/>
</dbReference>